<dbReference type="OrthoDB" id="531081at2"/>
<dbReference type="GO" id="GO:0030089">
    <property type="term" value="C:phycobilisome"/>
    <property type="evidence" value="ECO:0007669"/>
    <property type="project" value="UniProtKB-UniRule"/>
</dbReference>
<keyword evidence="1" id="KW-0472">Membrane</keyword>
<dbReference type="EMBL" id="RSCL01000024">
    <property type="protein sequence ID" value="RUT00404.1"/>
    <property type="molecule type" value="Genomic_DNA"/>
</dbReference>
<accession>A0A433V2T1</accession>
<name>A0A433V2T1_9CYAN</name>
<dbReference type="Proteomes" id="UP000271624">
    <property type="component" value="Unassembled WGS sequence"/>
</dbReference>
<keyword evidence="1" id="KW-0605">Phycobilisome</keyword>
<dbReference type="AlphaFoldDB" id="A0A433V2T1"/>
<dbReference type="GO" id="GO:0016037">
    <property type="term" value="P:light absorption"/>
    <property type="evidence" value="ECO:0007669"/>
    <property type="project" value="UniProtKB-UniRule"/>
</dbReference>
<dbReference type="InterPro" id="IPR036917">
    <property type="entry name" value="Orange_carotenoid-bd_N_sf"/>
</dbReference>
<keyword evidence="1" id="KW-0157">Chromophore</keyword>
<dbReference type="GO" id="GO:0031404">
    <property type="term" value="F:chloride ion binding"/>
    <property type="evidence" value="ECO:0007669"/>
    <property type="project" value="InterPro"/>
</dbReference>
<reference evidence="3" key="1">
    <citation type="submission" date="2018-12" db="EMBL/GenBank/DDBJ databases">
        <authorList>
            <person name="Will S."/>
            <person name="Neumann-Schaal M."/>
            <person name="Henke P."/>
        </authorList>
    </citation>
    <scope>NUCLEOTIDE SEQUENCE</scope>
    <source>
        <strain evidence="3">PCC 7102</strain>
    </source>
</reference>
<keyword evidence="1" id="KW-0793">Thylakoid</keyword>
<evidence type="ECO:0000256" key="1">
    <source>
        <dbReference type="PROSITE-ProRule" id="PRU01109"/>
    </source>
</evidence>
<keyword evidence="4" id="KW-1185">Reference proteome</keyword>
<proteinExistence type="inferred from homology"/>
<comment type="caution">
    <text evidence="3">The sequence shown here is derived from an EMBL/GenBank/DDBJ whole genome shotgun (WGS) entry which is preliminary data.</text>
</comment>
<reference evidence="3" key="2">
    <citation type="journal article" date="2019" name="Genome Biol. Evol.">
        <title>Day and night: Metabolic profiles and evolutionary relationships of six axenic non-marine cyanobacteria.</title>
        <authorList>
            <person name="Will S.E."/>
            <person name="Henke P."/>
            <person name="Boedeker C."/>
            <person name="Huang S."/>
            <person name="Brinkmann H."/>
            <person name="Rohde M."/>
            <person name="Jarek M."/>
            <person name="Friedl T."/>
            <person name="Seufert S."/>
            <person name="Schumacher M."/>
            <person name="Overmann J."/>
            <person name="Neumann-Schaal M."/>
            <person name="Petersen J."/>
        </authorList>
    </citation>
    <scope>NUCLEOTIDE SEQUENCE [LARGE SCALE GENOMIC DNA]</scope>
    <source>
        <strain evidence="3">PCC 7102</strain>
    </source>
</reference>
<dbReference type="SUPFAM" id="SSF81930">
    <property type="entry name" value="Orange carotenoid protein, N-terminal domain"/>
    <property type="match status" value="1"/>
</dbReference>
<evidence type="ECO:0000313" key="4">
    <source>
        <dbReference type="Proteomes" id="UP000271624"/>
    </source>
</evidence>
<comment type="similarity">
    <text evidence="1">Belongs to the orange carotenoid-binding protein family.</text>
</comment>
<dbReference type="PROSITE" id="PS51773">
    <property type="entry name" value="OCP_N"/>
    <property type="match status" value="1"/>
</dbReference>
<keyword evidence="1" id="KW-0042">Antenna complex</keyword>
<evidence type="ECO:0000313" key="3">
    <source>
        <dbReference type="EMBL" id="RUT00404.1"/>
    </source>
</evidence>
<sequence>MTFADVKNVQTVILKYRALSADDKLTVLAQLYGEVAAEIAPTISQSNVTDDAASNLVKQIQQMASEQQVDALRGLVEGKQSDGETVLDEHPTKALGELFTGGEKSTSFSTKEYDSLSTDSRLFFWFQIAQNLGKSVVGIPDDHMPNERVSEVLDLIGTPEVEDLVSLLKKAL</sequence>
<evidence type="ECO:0000259" key="2">
    <source>
        <dbReference type="PROSITE" id="PS51773"/>
    </source>
</evidence>
<dbReference type="RefSeq" id="WP_127085617.1">
    <property type="nucleotide sequence ID" value="NZ_RSCL01000024.1"/>
</dbReference>
<dbReference type="InterPro" id="IPR015233">
    <property type="entry name" value="Orange_carotenoid-bd_N"/>
</dbReference>
<gene>
    <name evidence="3" type="ORF">DSM106972_075320</name>
</gene>
<feature type="domain" description="OCP N-terminal" evidence="2">
    <location>
        <begin position="6"/>
        <end position="172"/>
    </location>
</feature>
<dbReference type="Gene3D" id="1.10.2090.10">
    <property type="entry name" value="Orange carotenoid-binding protein, N-terminal domain"/>
    <property type="match status" value="2"/>
</dbReference>
<organism evidence="3 4">
    <name type="scientific">Dulcicalothrix desertica PCC 7102</name>
    <dbReference type="NCBI Taxonomy" id="232991"/>
    <lineage>
        <taxon>Bacteria</taxon>
        <taxon>Bacillati</taxon>
        <taxon>Cyanobacteriota</taxon>
        <taxon>Cyanophyceae</taxon>
        <taxon>Nostocales</taxon>
        <taxon>Calotrichaceae</taxon>
        <taxon>Dulcicalothrix</taxon>
    </lineage>
</organism>
<dbReference type="Pfam" id="PF09150">
    <property type="entry name" value="Carot_N"/>
    <property type="match status" value="2"/>
</dbReference>
<protein>
    <recommendedName>
        <fullName evidence="2">OCP N-terminal domain-containing protein</fullName>
    </recommendedName>
</protein>